<comment type="caution">
    <text evidence="1">The sequence shown here is derived from an EMBL/GenBank/DDBJ whole genome shotgun (WGS) entry which is preliminary data.</text>
</comment>
<gene>
    <name evidence="1" type="ORF">CAT723_21650</name>
</gene>
<dbReference type="AlphaFoldDB" id="A0AAV5G9F2"/>
<dbReference type="PANTHER" id="PTHR37816">
    <property type="entry name" value="YALI0E33011P"/>
    <property type="match status" value="1"/>
</dbReference>
<sequence length="192" mass="22059">MSRASTMDVYHARRIVIQGVTGAGKSTAARRWAQLKNLHVIDYDNDVLWVPAKVAPWTLYSPAQQRQRVRSQMESGTWVMAACGSKVTDIVYPQTDVIIYLDYSPVVTFGQLLRRTVQRSLLGQTCCNGNRESLRRAVLSTESIFAWWWQTWRSRRAEGRDMEADPTMPPVYRLTKPHQFADLLHYAAELEL</sequence>
<organism evidence="1 2">
    <name type="scientific">Corynebacterium ammoniagenes</name>
    <name type="common">Brevibacterium ammoniagenes</name>
    <dbReference type="NCBI Taxonomy" id="1697"/>
    <lineage>
        <taxon>Bacteria</taxon>
        <taxon>Bacillati</taxon>
        <taxon>Actinomycetota</taxon>
        <taxon>Actinomycetes</taxon>
        <taxon>Mycobacteriales</taxon>
        <taxon>Corynebacteriaceae</taxon>
        <taxon>Corynebacterium</taxon>
    </lineage>
</organism>
<reference evidence="1" key="1">
    <citation type="submission" date="2021-12" db="EMBL/GenBank/DDBJ databases">
        <title>Draft genome sequence of Corynebacterium ammoniagenes strain T-723.</title>
        <authorList>
            <person name="Matsuzawa M."/>
            <person name="Hiratani M."/>
            <person name="Abe I."/>
            <person name="Tsuji Y."/>
            <person name="Nakamura J."/>
        </authorList>
    </citation>
    <scope>NUCLEOTIDE SEQUENCE</scope>
    <source>
        <strain evidence="1">T-723</strain>
    </source>
</reference>
<name>A0AAV5G9F2_CORAM</name>
<dbReference type="SUPFAM" id="SSF52540">
    <property type="entry name" value="P-loop containing nucleoside triphosphate hydrolases"/>
    <property type="match status" value="1"/>
</dbReference>
<dbReference type="PANTHER" id="PTHR37816:SF1">
    <property type="entry name" value="TOXIN"/>
    <property type="match status" value="1"/>
</dbReference>
<evidence type="ECO:0008006" key="3">
    <source>
        <dbReference type="Google" id="ProtNLM"/>
    </source>
</evidence>
<dbReference type="RefSeq" id="WP_040355030.1">
    <property type="nucleotide sequence ID" value="NZ_BQKK01000006.1"/>
</dbReference>
<dbReference type="Proteomes" id="UP001054925">
    <property type="component" value="Unassembled WGS sequence"/>
</dbReference>
<evidence type="ECO:0000313" key="2">
    <source>
        <dbReference type="Proteomes" id="UP001054925"/>
    </source>
</evidence>
<dbReference type="InterPro" id="IPR052922">
    <property type="entry name" value="Cytidylate_Kinase-2"/>
</dbReference>
<evidence type="ECO:0000313" key="1">
    <source>
        <dbReference type="EMBL" id="GJN43686.1"/>
    </source>
</evidence>
<dbReference type="EMBL" id="BQKK01000006">
    <property type="protein sequence ID" value="GJN43686.1"/>
    <property type="molecule type" value="Genomic_DNA"/>
</dbReference>
<proteinExistence type="predicted"/>
<accession>A0AAV5G9F2</accession>
<dbReference type="InterPro" id="IPR027417">
    <property type="entry name" value="P-loop_NTPase"/>
</dbReference>
<protein>
    <recommendedName>
        <fullName evidence="3">Adenylate kinase</fullName>
    </recommendedName>
</protein>
<dbReference type="Gene3D" id="3.40.50.300">
    <property type="entry name" value="P-loop containing nucleotide triphosphate hydrolases"/>
    <property type="match status" value="1"/>
</dbReference>